<evidence type="ECO:0008006" key="4">
    <source>
        <dbReference type="Google" id="ProtNLM"/>
    </source>
</evidence>
<proteinExistence type="predicted"/>
<dbReference type="RefSeq" id="WP_345037261.1">
    <property type="nucleotide sequence ID" value="NZ_BAAAYL010000001.1"/>
</dbReference>
<keyword evidence="3" id="KW-1185">Reference proteome</keyword>
<evidence type="ECO:0000313" key="3">
    <source>
        <dbReference type="Proteomes" id="UP001499990"/>
    </source>
</evidence>
<accession>A0ABP6SBD5</accession>
<dbReference type="EMBL" id="BAAAYL010000001">
    <property type="protein sequence ID" value="GAA3372633.1"/>
    <property type="molecule type" value="Genomic_DNA"/>
</dbReference>
<reference evidence="3" key="1">
    <citation type="journal article" date="2019" name="Int. J. Syst. Evol. Microbiol.">
        <title>The Global Catalogue of Microorganisms (GCM) 10K type strain sequencing project: providing services to taxonomists for standard genome sequencing and annotation.</title>
        <authorList>
            <consortium name="The Broad Institute Genomics Platform"/>
            <consortium name="The Broad Institute Genome Sequencing Center for Infectious Disease"/>
            <person name="Wu L."/>
            <person name="Ma J."/>
        </authorList>
    </citation>
    <scope>NUCLEOTIDE SEQUENCE [LARGE SCALE GENOMIC DNA]</scope>
    <source>
        <strain evidence="3">JCM 9651</strain>
    </source>
</reference>
<evidence type="ECO:0000313" key="2">
    <source>
        <dbReference type="EMBL" id="GAA3372633.1"/>
    </source>
</evidence>
<feature type="chain" id="PRO_5046655596" description="Secreted protein" evidence="1">
    <location>
        <begin position="26"/>
        <end position="95"/>
    </location>
</feature>
<name>A0ABP6SBD5_9ACTN</name>
<dbReference type="Proteomes" id="UP001499990">
    <property type="component" value="Unassembled WGS sequence"/>
</dbReference>
<keyword evidence="1" id="KW-0732">Signal</keyword>
<sequence length="95" mass="9273">MKPTKVAAIVAGSLMAAGVASPAVAVSGMPATSLNGAVGTVAAQTLRGAQPLQTRMLDTSKEGSLVKAVSDTANTLNKVRGGDTGKLLGGLPLEG</sequence>
<feature type="signal peptide" evidence="1">
    <location>
        <begin position="1"/>
        <end position="25"/>
    </location>
</feature>
<organism evidence="2 3">
    <name type="scientific">Streptomyces sannanensis</name>
    <dbReference type="NCBI Taxonomy" id="285536"/>
    <lineage>
        <taxon>Bacteria</taxon>
        <taxon>Bacillati</taxon>
        <taxon>Actinomycetota</taxon>
        <taxon>Actinomycetes</taxon>
        <taxon>Kitasatosporales</taxon>
        <taxon>Streptomycetaceae</taxon>
        <taxon>Streptomyces</taxon>
    </lineage>
</organism>
<protein>
    <recommendedName>
        <fullName evidence="4">Secreted protein</fullName>
    </recommendedName>
</protein>
<comment type="caution">
    <text evidence="2">The sequence shown here is derived from an EMBL/GenBank/DDBJ whole genome shotgun (WGS) entry which is preliminary data.</text>
</comment>
<evidence type="ECO:0000256" key="1">
    <source>
        <dbReference type="SAM" id="SignalP"/>
    </source>
</evidence>
<gene>
    <name evidence="2" type="ORF">GCM10020367_28310</name>
</gene>